<keyword evidence="13" id="KW-1185">Reference proteome</keyword>
<dbReference type="AlphaFoldDB" id="G4Q369"/>
<dbReference type="InterPro" id="IPR012340">
    <property type="entry name" value="NA-bd_OB-fold"/>
</dbReference>
<evidence type="ECO:0000256" key="3">
    <source>
        <dbReference type="ARBA" id="ARBA00012417"/>
    </source>
</evidence>
<dbReference type="InterPro" id="IPR029460">
    <property type="entry name" value="DNAPol_HHH"/>
</dbReference>
<dbReference type="InterPro" id="IPR011708">
    <property type="entry name" value="DNA_pol3_alpha_NTPase_dom"/>
</dbReference>
<accession>G4Q369</accession>
<dbReference type="NCBIfam" id="NF004226">
    <property type="entry name" value="PRK05673.1"/>
    <property type="match status" value="1"/>
</dbReference>
<dbReference type="FunCoup" id="G4Q369">
    <property type="interactions" value="314"/>
</dbReference>
<dbReference type="Pfam" id="PF02811">
    <property type="entry name" value="PHP"/>
    <property type="match status" value="1"/>
</dbReference>
<comment type="similarity">
    <text evidence="2">Belongs to the DNA polymerase type-C family. DnaE subfamily.</text>
</comment>
<dbReference type="Pfam" id="PF07733">
    <property type="entry name" value="DNA_pol3_alpha"/>
    <property type="match status" value="1"/>
</dbReference>
<dbReference type="InterPro" id="IPR041931">
    <property type="entry name" value="DNA_pol3_alpha_thumb_dom"/>
</dbReference>
<dbReference type="Gene3D" id="1.10.150.870">
    <property type="match status" value="1"/>
</dbReference>
<evidence type="ECO:0000256" key="9">
    <source>
        <dbReference type="ARBA" id="ARBA00025611"/>
    </source>
</evidence>
<evidence type="ECO:0000256" key="6">
    <source>
        <dbReference type="ARBA" id="ARBA00022695"/>
    </source>
</evidence>
<dbReference type="EMBL" id="CP003058">
    <property type="protein sequence ID" value="AEQ22875.1"/>
    <property type="molecule type" value="Genomic_DNA"/>
</dbReference>
<sequence>MLRDFAASSCFFIDKESFMDQFVHLHTHTQFSLLDGACRIPDLVSYAKELGMPALAITDHGVMYGAIEFYQECVKQGIKPIIGCEVYITSGSHTVKNMEARGKLYHLILLAENRTGYQNLMKLVSIGQVEGFYYKPRIDKQDLRKYHEGLICLSACVAGEVARHIVRGEKETAEKVMLEYLDIFGRDHYYLEIQNHGLPEEKAVADELHHLARKYNVKLVATNDLHYVHQDDAKGQDILLCIQTNARYLDPQRMRFNNDSYYLKSRSEMEALFPDDAEALDNTLEIADRCDLTLEFGHLLLPEFPLPEGETSMDAYLKKLCVKGFQERYPKDDGSAQKRMDYELGIIRQMGYSGYFLIVWDFINYCRTHDIPVGPGRGSAAGSIVAYLTGITDIDPLKYNLIFERFLNPERVSMPDIDTDICYVKRHLVVDYLASKYGESHVAQIVTFGTLAAKAAIKDVGRSMEVPLNVVGQVNKLIPNTPGTTLKSALEGSRDLQQLVQNDPSIAQLMDFAGRVEGMPRHTSTHAAGVVITPGELTNYVPLQITSTSDDDHEYICTQYDKDCSEALGLLKMDLLGLRTLTVIDDTVKMIEKNQGIKLDIHHIDLEDPKTCQMLCAGDTAAVFQMESDGMTRLMKELGPESMADLIPLVALYRPGPLGSGMAEDFIAGRHGKRTARVLHPLMEPIVADTYGVILYQEQVMQIVSVLGGFSLGEADILRRAMGKKKAKLLDSMKEKFLAGAAREHQISRQLGEEIFALLQHFAGYGFNKSHSAAYALVAYQTAYLKANYPVEYMAAFLNSVITVAEKVSWYISVCRDMGIKVLPPDINSSEAAFSVDGDNVRFGLGAIKSVGETAVAVILKERERHGLFKDFFDFASRVDLTKVNKRVVENLIKSGSMDTFGYRRRQLLAILDRALDAAAQDQHDRMTGQLSLFGGDTRQSAAAIPIPDLPEIPKDEVLRLEKELIGFYVTGHPLDAFRKVLSSMTGIARCTEEHYHDGERVTVGGLITGVRIRSTKKGERMATFMLEDLTGSIGVIAFPRTYGECRSQIEEDQPVAITGMLKFDEETPRLFANRIEPLREREKEIHLFIGKGRNTPDVQAQLGAIFSAFHGKNPVYLHVEETRQVIRTRPQFWVDGKAPGFTDAIKRVLGEEGLR</sequence>
<comment type="subcellular location">
    <subcellularLocation>
        <location evidence="1">Cytoplasm</location>
    </subcellularLocation>
</comment>
<dbReference type="InterPro" id="IPR016195">
    <property type="entry name" value="Pol/histidinol_Pase-like"/>
</dbReference>
<dbReference type="InterPro" id="IPR004365">
    <property type="entry name" value="NA-bd_OB_tRNA"/>
</dbReference>
<evidence type="ECO:0000259" key="11">
    <source>
        <dbReference type="SMART" id="SM00481"/>
    </source>
</evidence>
<dbReference type="Gene3D" id="1.10.10.1600">
    <property type="entry name" value="Bacterial DNA polymerase III alpha subunit, thumb domain"/>
    <property type="match status" value="1"/>
</dbReference>
<dbReference type="Gene3D" id="3.20.20.140">
    <property type="entry name" value="Metal-dependent hydrolases"/>
    <property type="match status" value="1"/>
</dbReference>
<dbReference type="InterPro" id="IPR040982">
    <property type="entry name" value="DNA_pol3_finger"/>
</dbReference>
<dbReference type="Gene3D" id="2.40.50.140">
    <property type="entry name" value="Nucleic acid-binding proteins"/>
    <property type="match status" value="1"/>
</dbReference>
<dbReference type="HOGENOM" id="CLU_001600_0_0_9"/>
<dbReference type="InParanoid" id="G4Q369"/>
<dbReference type="Pfam" id="PF17657">
    <property type="entry name" value="DNA_pol3_finger"/>
    <property type="match status" value="1"/>
</dbReference>
<comment type="catalytic activity">
    <reaction evidence="10">
        <text>DNA(n) + a 2'-deoxyribonucleoside 5'-triphosphate = DNA(n+1) + diphosphate</text>
        <dbReference type="Rhea" id="RHEA:22508"/>
        <dbReference type="Rhea" id="RHEA-COMP:17339"/>
        <dbReference type="Rhea" id="RHEA-COMP:17340"/>
        <dbReference type="ChEBI" id="CHEBI:33019"/>
        <dbReference type="ChEBI" id="CHEBI:61560"/>
        <dbReference type="ChEBI" id="CHEBI:173112"/>
        <dbReference type="EC" id="2.7.7.7"/>
    </reaction>
</comment>
<name>G4Q369_ACIIR</name>
<dbReference type="Pfam" id="PF14579">
    <property type="entry name" value="HHH_6"/>
    <property type="match status" value="1"/>
</dbReference>
<dbReference type="GO" id="GO:0008408">
    <property type="term" value="F:3'-5' exonuclease activity"/>
    <property type="evidence" value="ECO:0007669"/>
    <property type="project" value="InterPro"/>
</dbReference>
<evidence type="ECO:0000256" key="7">
    <source>
        <dbReference type="ARBA" id="ARBA00022705"/>
    </source>
</evidence>
<evidence type="ECO:0000313" key="13">
    <source>
        <dbReference type="Proteomes" id="UP000007093"/>
    </source>
</evidence>
<evidence type="ECO:0000256" key="8">
    <source>
        <dbReference type="ARBA" id="ARBA00022932"/>
    </source>
</evidence>
<dbReference type="PANTHER" id="PTHR32294">
    <property type="entry name" value="DNA POLYMERASE III SUBUNIT ALPHA"/>
    <property type="match status" value="1"/>
</dbReference>
<proteinExistence type="inferred from homology"/>
<dbReference type="Proteomes" id="UP000007093">
    <property type="component" value="Chromosome"/>
</dbReference>
<keyword evidence="5" id="KW-0808">Transferase</keyword>
<dbReference type="EC" id="2.7.7.7" evidence="3"/>
<dbReference type="STRING" id="568816.Acin_1661"/>
<dbReference type="GO" id="GO:0006260">
    <property type="term" value="P:DNA replication"/>
    <property type="evidence" value="ECO:0007669"/>
    <property type="project" value="UniProtKB-KW"/>
</dbReference>
<keyword evidence="7" id="KW-0235">DNA replication</keyword>
<dbReference type="PANTHER" id="PTHR32294:SF0">
    <property type="entry name" value="DNA POLYMERASE III SUBUNIT ALPHA"/>
    <property type="match status" value="1"/>
</dbReference>
<dbReference type="GO" id="GO:0003676">
    <property type="term" value="F:nucleic acid binding"/>
    <property type="evidence" value="ECO:0007669"/>
    <property type="project" value="InterPro"/>
</dbReference>
<evidence type="ECO:0000256" key="2">
    <source>
        <dbReference type="ARBA" id="ARBA00009496"/>
    </source>
</evidence>
<evidence type="ECO:0000256" key="1">
    <source>
        <dbReference type="ARBA" id="ARBA00004496"/>
    </source>
</evidence>
<evidence type="ECO:0000256" key="4">
    <source>
        <dbReference type="ARBA" id="ARBA00019114"/>
    </source>
</evidence>
<comment type="function">
    <text evidence="9">DNA polymerase III is a complex, multichain enzyme responsible for most of the replicative synthesis in bacteria. This DNA polymerase also exhibits 3' to 5' exonuclease activity. The alpha chain is the DNA polymerase.</text>
</comment>
<organism evidence="12 13">
    <name type="scientific">Acidaminococcus intestini (strain RyC-MR95)</name>
    <dbReference type="NCBI Taxonomy" id="568816"/>
    <lineage>
        <taxon>Bacteria</taxon>
        <taxon>Bacillati</taxon>
        <taxon>Bacillota</taxon>
        <taxon>Negativicutes</taxon>
        <taxon>Acidaminococcales</taxon>
        <taxon>Acidaminococcaceae</taxon>
        <taxon>Acidaminococcus</taxon>
    </lineage>
</organism>
<dbReference type="CDD" id="cd12113">
    <property type="entry name" value="PHP_PolIIIA_DnaE3"/>
    <property type="match status" value="1"/>
</dbReference>
<dbReference type="InterPro" id="IPR004805">
    <property type="entry name" value="DnaE2/DnaE/PolC"/>
</dbReference>
<keyword evidence="8" id="KW-0239">DNA-directed DNA polymerase</keyword>
<dbReference type="NCBIfam" id="TIGR00594">
    <property type="entry name" value="polc"/>
    <property type="match status" value="1"/>
</dbReference>
<dbReference type="GO" id="GO:0005737">
    <property type="term" value="C:cytoplasm"/>
    <property type="evidence" value="ECO:0007669"/>
    <property type="project" value="UniProtKB-SubCell"/>
</dbReference>
<evidence type="ECO:0000256" key="10">
    <source>
        <dbReference type="ARBA" id="ARBA00049244"/>
    </source>
</evidence>
<dbReference type="Pfam" id="PF01336">
    <property type="entry name" value="tRNA_anti-codon"/>
    <property type="match status" value="1"/>
</dbReference>
<protein>
    <recommendedName>
        <fullName evidence="4">DNA polymerase III subunit alpha</fullName>
        <ecNumber evidence="3">2.7.7.7</ecNumber>
    </recommendedName>
</protein>
<dbReference type="CDD" id="cd04485">
    <property type="entry name" value="DnaE_OBF"/>
    <property type="match status" value="1"/>
</dbReference>
<evidence type="ECO:0000256" key="5">
    <source>
        <dbReference type="ARBA" id="ARBA00022679"/>
    </source>
</evidence>
<keyword evidence="6" id="KW-0548">Nucleotidyltransferase</keyword>
<dbReference type="InterPro" id="IPR003141">
    <property type="entry name" value="Pol/His_phosphatase_N"/>
</dbReference>
<dbReference type="GO" id="GO:0003887">
    <property type="term" value="F:DNA-directed DNA polymerase activity"/>
    <property type="evidence" value="ECO:0007669"/>
    <property type="project" value="UniProtKB-KW"/>
</dbReference>
<dbReference type="InterPro" id="IPR004013">
    <property type="entry name" value="PHP_dom"/>
</dbReference>
<reference evidence="12 13" key="1">
    <citation type="journal article" date="2011" name="J. Bacteriol.">
        <title>Complete genome sequence of Acidaminococcus intestini RYC-MR95, a Gram-negative bacterium from the phylum Firmicutes.</title>
        <authorList>
            <person name="D'Auria G."/>
            <person name="Galan J.C."/>
            <person name="Rodriguez-Alcayna M."/>
            <person name="Moya A."/>
            <person name="Baquero F."/>
            <person name="Latorre A."/>
        </authorList>
    </citation>
    <scope>NUCLEOTIDE SEQUENCE [LARGE SCALE GENOMIC DNA]</scope>
    <source>
        <strain evidence="12 13">RyC-MR95</strain>
    </source>
</reference>
<evidence type="ECO:0000313" key="12">
    <source>
        <dbReference type="EMBL" id="AEQ22875.1"/>
    </source>
</evidence>
<gene>
    <name evidence="12" type="primary">dnaE</name>
    <name evidence="12" type="ordered locus">Acin_1661</name>
</gene>
<dbReference type="SMART" id="SM00481">
    <property type="entry name" value="POLIIIAc"/>
    <property type="match status" value="1"/>
</dbReference>
<dbReference type="KEGG" id="ain:Acin_1661"/>
<dbReference type="PATRIC" id="fig|568816.4.peg.1612"/>
<feature type="domain" description="Polymerase/histidinol phosphatase N-terminal" evidence="11">
    <location>
        <begin position="23"/>
        <end position="90"/>
    </location>
</feature>
<dbReference type="eggNOG" id="COG0587">
    <property type="taxonomic scope" value="Bacteria"/>
</dbReference>
<dbReference type="NCBIfam" id="NF005298">
    <property type="entry name" value="PRK06826.1"/>
    <property type="match status" value="1"/>
</dbReference>
<dbReference type="SUPFAM" id="SSF89550">
    <property type="entry name" value="PHP domain-like"/>
    <property type="match status" value="1"/>
</dbReference>